<feature type="domain" description="Dedicator of cytokinesis N-terminal" evidence="1">
    <location>
        <begin position="9"/>
        <end position="47"/>
    </location>
</feature>
<dbReference type="GO" id="GO:0007264">
    <property type="term" value="P:small GTPase-mediated signal transduction"/>
    <property type="evidence" value="ECO:0007669"/>
    <property type="project" value="InterPro"/>
</dbReference>
<dbReference type="PANTHER" id="PTHR45653">
    <property type="entry name" value="DEDICATOR OF CYTOKINESIS"/>
    <property type="match status" value="1"/>
</dbReference>
<dbReference type="AlphaFoldDB" id="A0A315VUP4"/>
<reference evidence="2 3" key="1">
    <citation type="journal article" date="2018" name="G3 (Bethesda)">
        <title>A High-Quality Reference Genome for the Invasive Mosquitofish Gambusia affinis Using a Chicago Library.</title>
        <authorList>
            <person name="Hoffberg S.L."/>
            <person name="Troendle N.J."/>
            <person name="Glenn T.C."/>
            <person name="Mahmud O."/>
            <person name="Louha S."/>
            <person name="Chalopin D."/>
            <person name="Bennetzen J.L."/>
            <person name="Mauricio R."/>
        </authorList>
    </citation>
    <scope>NUCLEOTIDE SEQUENCE [LARGE SCALE GENOMIC DNA]</scope>
    <source>
        <strain evidence="2">NE01/NJP1002.9</strain>
        <tissue evidence="2">Muscle</tissue>
    </source>
</reference>
<gene>
    <name evidence="2" type="ORF">CCH79_00015228</name>
</gene>
<dbReference type="InterPro" id="IPR032376">
    <property type="entry name" value="DOCK_N"/>
</dbReference>
<keyword evidence="3" id="KW-1185">Reference proteome</keyword>
<proteinExistence type="predicted"/>
<evidence type="ECO:0000259" key="1">
    <source>
        <dbReference type="Pfam" id="PF16172"/>
    </source>
</evidence>
<dbReference type="GO" id="GO:0005886">
    <property type="term" value="C:plasma membrane"/>
    <property type="evidence" value="ECO:0007669"/>
    <property type="project" value="TreeGrafter"/>
</dbReference>
<protein>
    <recommendedName>
        <fullName evidence="1">Dedicator of cytokinesis N-terminal domain-containing protein</fullName>
    </recommendedName>
</protein>
<dbReference type="GO" id="GO:0060326">
    <property type="term" value="P:cell chemotaxis"/>
    <property type="evidence" value="ECO:0007669"/>
    <property type="project" value="TreeGrafter"/>
</dbReference>
<dbReference type="EMBL" id="NHOQ01001223">
    <property type="protein sequence ID" value="PWA26133.1"/>
    <property type="molecule type" value="Genomic_DNA"/>
</dbReference>
<organism evidence="2 3">
    <name type="scientific">Gambusia affinis</name>
    <name type="common">Western mosquitofish</name>
    <name type="synonym">Heterandria affinis</name>
    <dbReference type="NCBI Taxonomy" id="33528"/>
    <lineage>
        <taxon>Eukaryota</taxon>
        <taxon>Metazoa</taxon>
        <taxon>Chordata</taxon>
        <taxon>Craniata</taxon>
        <taxon>Vertebrata</taxon>
        <taxon>Euteleostomi</taxon>
        <taxon>Actinopterygii</taxon>
        <taxon>Neopterygii</taxon>
        <taxon>Teleostei</taxon>
        <taxon>Neoteleostei</taxon>
        <taxon>Acanthomorphata</taxon>
        <taxon>Ovalentaria</taxon>
        <taxon>Atherinomorphae</taxon>
        <taxon>Cyprinodontiformes</taxon>
        <taxon>Poeciliidae</taxon>
        <taxon>Poeciliinae</taxon>
        <taxon>Gambusia</taxon>
    </lineage>
</organism>
<dbReference type="GO" id="GO:0031267">
    <property type="term" value="F:small GTPase binding"/>
    <property type="evidence" value="ECO:0007669"/>
    <property type="project" value="TreeGrafter"/>
</dbReference>
<accession>A0A315VUP4</accession>
<name>A0A315VUP4_GAMAF</name>
<dbReference type="GO" id="GO:0005737">
    <property type="term" value="C:cytoplasm"/>
    <property type="evidence" value="ECO:0007669"/>
    <property type="project" value="TreeGrafter"/>
</dbReference>
<dbReference type="InterPro" id="IPR026791">
    <property type="entry name" value="DOCK"/>
</dbReference>
<evidence type="ECO:0000313" key="2">
    <source>
        <dbReference type="EMBL" id="PWA26133.1"/>
    </source>
</evidence>
<dbReference type="Pfam" id="PF16172">
    <property type="entry name" value="DOCK_N"/>
    <property type="match status" value="1"/>
</dbReference>
<dbReference type="PANTHER" id="PTHR45653:SF7">
    <property type="entry name" value="DEDICATOR OF CYTOKINESIS PROTEIN 4"/>
    <property type="match status" value="1"/>
</dbReference>
<comment type="caution">
    <text evidence="2">The sequence shown here is derived from an EMBL/GenBank/DDBJ whole genome shotgun (WGS) entry which is preliminary data.</text>
</comment>
<evidence type="ECO:0000313" key="3">
    <source>
        <dbReference type="Proteomes" id="UP000250572"/>
    </source>
</evidence>
<dbReference type="GO" id="GO:0005085">
    <property type="term" value="F:guanyl-nucleotide exchange factor activity"/>
    <property type="evidence" value="ECO:0007669"/>
    <property type="project" value="InterPro"/>
</dbReference>
<dbReference type="Proteomes" id="UP000250572">
    <property type="component" value="Unassembled WGS sequence"/>
</dbReference>
<sequence length="66" mass="7355">MQRYGILHRHSLAVALQLLHGDIDQLKREYMGLFTPGVCVTKKLGFSDIIMPARIKNVLGFTLATG</sequence>